<proteinExistence type="predicted"/>
<dbReference type="Proteomes" id="UP000298061">
    <property type="component" value="Unassembled WGS sequence"/>
</dbReference>
<feature type="compositionally biased region" description="Basic and acidic residues" evidence="1">
    <location>
        <begin position="7"/>
        <end position="57"/>
    </location>
</feature>
<dbReference type="AlphaFoldDB" id="A0A4Y9ZSJ4"/>
<protein>
    <submittedName>
        <fullName evidence="2">Uncharacterized protein</fullName>
    </submittedName>
</protein>
<comment type="caution">
    <text evidence="2">The sequence shown here is derived from an EMBL/GenBank/DDBJ whole genome shotgun (WGS) entry which is preliminary data.</text>
</comment>
<evidence type="ECO:0000256" key="1">
    <source>
        <dbReference type="SAM" id="MobiDB-lite"/>
    </source>
</evidence>
<dbReference type="EMBL" id="SFCI01001200">
    <property type="protein sequence ID" value="TFY76458.1"/>
    <property type="molecule type" value="Genomic_DNA"/>
</dbReference>
<feature type="region of interest" description="Disordered" evidence="1">
    <location>
        <begin position="1"/>
        <end position="57"/>
    </location>
</feature>
<reference evidence="2 3" key="1">
    <citation type="submission" date="2019-02" db="EMBL/GenBank/DDBJ databases">
        <title>Genome sequencing of the rare red list fungi Hericium alpestre (H. flagellum).</title>
        <authorList>
            <person name="Buettner E."/>
            <person name="Kellner H."/>
        </authorList>
    </citation>
    <scope>NUCLEOTIDE SEQUENCE [LARGE SCALE GENOMIC DNA]</scope>
    <source>
        <strain evidence="2 3">DSM 108284</strain>
    </source>
</reference>
<keyword evidence="3" id="KW-1185">Reference proteome</keyword>
<feature type="non-terminal residue" evidence="2">
    <location>
        <position position="1"/>
    </location>
</feature>
<organism evidence="2 3">
    <name type="scientific">Hericium alpestre</name>
    <dbReference type="NCBI Taxonomy" id="135208"/>
    <lineage>
        <taxon>Eukaryota</taxon>
        <taxon>Fungi</taxon>
        <taxon>Dikarya</taxon>
        <taxon>Basidiomycota</taxon>
        <taxon>Agaricomycotina</taxon>
        <taxon>Agaricomycetes</taxon>
        <taxon>Russulales</taxon>
        <taxon>Hericiaceae</taxon>
        <taxon>Hericium</taxon>
    </lineage>
</organism>
<sequence length="57" mass="6521">VGWEGGMEWRKEIVKARPQEQKPVEDEGVVEEKRDEKNGGDVSDARVEEKKDVARLV</sequence>
<gene>
    <name evidence="2" type="ORF">EWM64_g7552</name>
</gene>
<accession>A0A4Y9ZSJ4</accession>
<evidence type="ECO:0000313" key="2">
    <source>
        <dbReference type="EMBL" id="TFY76458.1"/>
    </source>
</evidence>
<name>A0A4Y9ZSJ4_9AGAM</name>
<evidence type="ECO:0000313" key="3">
    <source>
        <dbReference type="Proteomes" id="UP000298061"/>
    </source>
</evidence>